<organism evidence="1 2">
    <name type="scientific">Ostreobium quekettii</name>
    <dbReference type="NCBI Taxonomy" id="121088"/>
    <lineage>
        <taxon>Eukaryota</taxon>
        <taxon>Viridiplantae</taxon>
        <taxon>Chlorophyta</taxon>
        <taxon>core chlorophytes</taxon>
        <taxon>Ulvophyceae</taxon>
        <taxon>TCBD clade</taxon>
        <taxon>Bryopsidales</taxon>
        <taxon>Ostreobineae</taxon>
        <taxon>Ostreobiaceae</taxon>
        <taxon>Ostreobium</taxon>
    </lineage>
</organism>
<dbReference type="Proteomes" id="UP000708148">
    <property type="component" value="Unassembled WGS sequence"/>
</dbReference>
<evidence type="ECO:0000313" key="2">
    <source>
        <dbReference type="Proteomes" id="UP000708148"/>
    </source>
</evidence>
<proteinExistence type="predicted"/>
<dbReference type="AlphaFoldDB" id="A0A8S1J8Q4"/>
<comment type="caution">
    <text evidence="1">The sequence shown here is derived from an EMBL/GenBank/DDBJ whole genome shotgun (WGS) entry which is preliminary data.</text>
</comment>
<name>A0A8S1J8Q4_9CHLO</name>
<gene>
    <name evidence="1" type="ORF">OSTQU699_LOCUS7800</name>
</gene>
<keyword evidence="2" id="KW-1185">Reference proteome</keyword>
<protein>
    <submittedName>
        <fullName evidence="1">Uncharacterized protein</fullName>
    </submittedName>
</protein>
<dbReference type="EMBL" id="CAJHUC010001833">
    <property type="protein sequence ID" value="CAD7702443.1"/>
    <property type="molecule type" value="Genomic_DNA"/>
</dbReference>
<accession>A0A8S1J8Q4</accession>
<reference evidence="1" key="1">
    <citation type="submission" date="2020-12" db="EMBL/GenBank/DDBJ databases">
        <authorList>
            <person name="Iha C."/>
        </authorList>
    </citation>
    <scope>NUCLEOTIDE SEQUENCE</scope>
</reference>
<sequence>MVTAVYQSLQVGHEHRTEGWTCVSLLEYGLPPEQKRGWEGDVVWKASDAVCWDLTDRVDEIEPDCWDVCLTEGAVFSQGPWPACAIACYILVDSVGMFAKGMVVYRILALGTCCCRVYLALQNSSQGFGHA</sequence>
<evidence type="ECO:0000313" key="1">
    <source>
        <dbReference type="EMBL" id="CAD7702443.1"/>
    </source>
</evidence>